<feature type="region of interest" description="Disordered" evidence="1">
    <location>
        <begin position="23"/>
        <end position="44"/>
    </location>
</feature>
<dbReference type="EMBL" id="CP006835">
    <property type="protein sequence ID" value="AGZ54186.1"/>
    <property type="molecule type" value="Genomic_DNA"/>
</dbReference>
<organism evidence="2 3">
    <name type="scientific">Mycobacterium kansasii ATCC 12478</name>
    <dbReference type="NCBI Taxonomy" id="557599"/>
    <lineage>
        <taxon>Bacteria</taxon>
        <taxon>Bacillati</taxon>
        <taxon>Actinomycetota</taxon>
        <taxon>Actinomycetes</taxon>
        <taxon>Mycobacteriales</taxon>
        <taxon>Mycobacteriaceae</taxon>
        <taxon>Mycobacterium</taxon>
    </lineage>
</organism>
<sequence length="44" mass="5049">MTDRRFRVLGGNQQLEFAYGGEAPGARCNRATDGQERAHDRQRR</sequence>
<dbReference type="AlphaFoldDB" id="U5X1Z0"/>
<accession>U5X1Z0</accession>
<reference evidence="2 3" key="1">
    <citation type="submission" date="2013-10" db="EMBL/GenBank/DDBJ databases">
        <title>Genome sequence of Mycobacterium kansasii.</title>
        <authorList>
            <consortium name="McGill University Mycobacterium genome consortium"/>
            <person name="Veyrier F.J."/>
            <person name="Behr M.A."/>
        </authorList>
    </citation>
    <scope>NUCLEOTIDE SEQUENCE [LARGE SCALE GENOMIC DNA]</scope>
    <source>
        <strain evidence="2 3">ATCC 12478</strain>
    </source>
</reference>
<dbReference type="KEGG" id="mkn:MKAN_11310"/>
<gene>
    <name evidence="2" type="ORF">MKAN_11310</name>
</gene>
<name>U5X1Z0_MYCKA</name>
<evidence type="ECO:0000313" key="3">
    <source>
        <dbReference type="Proteomes" id="UP000017786"/>
    </source>
</evidence>
<protein>
    <submittedName>
        <fullName evidence="2">Uncharacterized protein</fullName>
    </submittedName>
</protein>
<dbReference type="HOGENOM" id="CLU_3218876_0_0_11"/>
<dbReference type="Proteomes" id="UP000017786">
    <property type="component" value="Chromosome"/>
</dbReference>
<feature type="compositionally biased region" description="Basic and acidic residues" evidence="1">
    <location>
        <begin position="33"/>
        <end position="44"/>
    </location>
</feature>
<evidence type="ECO:0000313" key="2">
    <source>
        <dbReference type="EMBL" id="AGZ54186.1"/>
    </source>
</evidence>
<evidence type="ECO:0000256" key="1">
    <source>
        <dbReference type="SAM" id="MobiDB-lite"/>
    </source>
</evidence>
<proteinExistence type="predicted"/>